<keyword evidence="1" id="KW-0051">Antiviral defense</keyword>
<comment type="caution">
    <text evidence="2">The sequence shown here is derived from an EMBL/GenBank/DDBJ whole genome shotgun (WGS) entry which is preliminary data.</text>
</comment>
<dbReference type="Pfam" id="PF09704">
    <property type="entry name" value="Cas_Cas5d"/>
    <property type="match status" value="1"/>
</dbReference>
<evidence type="ECO:0000313" key="3">
    <source>
        <dbReference type="Proteomes" id="UP000811545"/>
    </source>
</evidence>
<proteinExistence type="predicted"/>
<dbReference type="AlphaFoldDB" id="A0A9E2BGW3"/>
<gene>
    <name evidence="2" type="ORF">DDT42_01209</name>
</gene>
<dbReference type="NCBIfam" id="TIGR02593">
    <property type="entry name" value="CRISPR_cas5"/>
    <property type="match status" value="1"/>
</dbReference>
<dbReference type="GO" id="GO:0043571">
    <property type="term" value="P:maintenance of CRISPR repeat elements"/>
    <property type="evidence" value="ECO:0007669"/>
    <property type="project" value="InterPro"/>
</dbReference>
<organism evidence="2 3">
    <name type="scientific">Psychracetigena formicireducens</name>
    <dbReference type="NCBI Taxonomy" id="2986056"/>
    <lineage>
        <taxon>Bacteria</taxon>
        <taxon>Bacillati</taxon>
        <taxon>Candidatus Lithacetigenota</taxon>
        <taxon>Candidatus Psychracetigena</taxon>
    </lineage>
</organism>
<dbReference type="InterPro" id="IPR013422">
    <property type="entry name" value="CRISPR-assoc_prot_Cas5_N"/>
</dbReference>
<name>A0A9E2BGW3_PSYF1</name>
<dbReference type="GO" id="GO:0051607">
    <property type="term" value="P:defense response to virus"/>
    <property type="evidence" value="ECO:0007669"/>
    <property type="project" value="UniProtKB-KW"/>
</dbReference>
<protein>
    <recommendedName>
        <fullName evidence="4">CRISPR-associated protein Cas5</fullName>
    </recommendedName>
</protein>
<sequence length="233" mass="27073">MKAVRIKLYQNMVNYRRELSFGYVQTYPLPTPSMIKGMAHALLDLKEYHNLKISIQGNYESVVTNMQKVYKFDRDRASRPNNPYDLIVSNSRKTAVHGVMFVDEIVDMELLLHISFDDEGLLDAVKQNTVVLGRNEDIARVDFEDTKLVDISPSDYKYKLPYNIYLKPEICKKEQLEGTYYKLPFYYEPVSSFSDKRIFTYADAVYITKDNKLQYSDIAIDSGGYLVSFLSIQ</sequence>
<dbReference type="Proteomes" id="UP000811545">
    <property type="component" value="Unassembled WGS sequence"/>
</dbReference>
<accession>A0A9E2BGW3</accession>
<dbReference type="EMBL" id="QLTW01000077">
    <property type="protein sequence ID" value="MBT9145338.1"/>
    <property type="molecule type" value="Genomic_DNA"/>
</dbReference>
<evidence type="ECO:0000256" key="1">
    <source>
        <dbReference type="ARBA" id="ARBA00023118"/>
    </source>
</evidence>
<evidence type="ECO:0000313" key="2">
    <source>
        <dbReference type="EMBL" id="MBT9145338.1"/>
    </source>
</evidence>
<dbReference type="InterPro" id="IPR021124">
    <property type="entry name" value="CRISPR-assoc_prot_Cas5"/>
</dbReference>
<reference evidence="2 3" key="1">
    <citation type="journal article" date="2021" name="bioRxiv">
        <title>Unique metabolic strategies in Hadean analogues reveal hints for primordial physiology.</title>
        <authorList>
            <person name="Nobu M.K."/>
            <person name="Nakai R."/>
            <person name="Tamazawa S."/>
            <person name="Mori H."/>
            <person name="Toyoda A."/>
            <person name="Ijiri A."/>
            <person name="Suzuki S."/>
            <person name="Kurokawa K."/>
            <person name="Kamagata Y."/>
            <person name="Tamaki H."/>
        </authorList>
    </citation>
    <scope>NUCLEOTIDE SEQUENCE [LARGE SCALE GENOMIC DNA]</scope>
    <source>
        <strain evidence="2">BS525</strain>
    </source>
</reference>
<evidence type="ECO:0008006" key="4">
    <source>
        <dbReference type="Google" id="ProtNLM"/>
    </source>
</evidence>